<feature type="domain" description="DUF5916" evidence="1">
    <location>
        <begin position="229"/>
        <end position="307"/>
    </location>
</feature>
<name>A0AAE3NXN1_9BACT</name>
<evidence type="ECO:0000259" key="1">
    <source>
        <dbReference type="Pfam" id="PF19313"/>
    </source>
</evidence>
<accession>A0AAE3NXN1</accession>
<dbReference type="Proteomes" id="UP001221302">
    <property type="component" value="Unassembled WGS sequence"/>
</dbReference>
<dbReference type="RefSeq" id="WP_321536622.1">
    <property type="nucleotide sequence ID" value="NZ_JARGDL010000019.1"/>
</dbReference>
<evidence type="ECO:0000313" key="3">
    <source>
        <dbReference type="Proteomes" id="UP001221302"/>
    </source>
</evidence>
<proteinExistence type="predicted"/>
<sequence length="714" mass="82990">MKPVILSIIFIIMSFTNTFTQHVAVKTEHKPIIDGVLEDLWSGATKFESFKQIEPDILAEPTVKTEGYFFYDTENIYMAMKLYQKKNTIRSNRGKKDSDLISEGDFVTFAIDPMNNGNTAYFFTINASNALIDGTIAEDGKLTTEWDGIFYSGVNISEDFWSVEIQIPLNSISFQDKEVQDWGIIFNRYYAQNQERITSRLVDIHNPFRLTNLDKVIDLAGLKKSQNFRFLPYLYSTNESNFLSQSPIYKGKTGGEIIYTPSSSMLILATVNPDYAQIETDKAIINVSDLPTEYPEKRPFFTASSDFYPGAAVNTRNIIDIKAGLKIRQFGELLKYDITGILDYDENKWFLSNIKLSDNITYLAEIIGGFKNHKLRNDYNITSHIHGWFYDKRLSIYDWFGTINNTARNKNEFETVNAIKWKSRFLDAGIWTHYRSKYYNPNVVGWNYLSNLFIYKLWLNYSIINETGFFRIHTFGITVNYNDLTSPRGNVYTTYDLVSDNIFHLSDYLGNWSLRLTFTPKSDQKFRHRKVNNFPTHQIFEDEISRFVLIGEAANSFEMEIQSDYSKNLGVKLNYNNRKVRQSNSDNLETEVYRKVGSSSIIKYSLAFINIAGSPYQNKFEQIIHRLQIEYNINDKLNIRAIIQPNISKLPNENEYENIIQAYNLTVSWEYLPGSFLYFVYNKYKNSEQTALQSQAVLENNQSFILKFNKSFSF</sequence>
<protein>
    <submittedName>
        <fullName evidence="2">DUF5916 domain-containing protein</fullName>
    </submittedName>
</protein>
<dbReference type="CDD" id="cd09618">
    <property type="entry name" value="CBM9_like_2"/>
    <property type="match status" value="1"/>
</dbReference>
<organism evidence="2 3">
    <name type="scientific">Stygiobacter electus</name>
    <dbReference type="NCBI Taxonomy" id="3032292"/>
    <lineage>
        <taxon>Bacteria</taxon>
        <taxon>Pseudomonadati</taxon>
        <taxon>Ignavibacteriota</taxon>
        <taxon>Ignavibacteria</taxon>
        <taxon>Ignavibacteriales</taxon>
        <taxon>Melioribacteraceae</taxon>
        <taxon>Stygiobacter</taxon>
    </lineage>
</organism>
<dbReference type="EMBL" id="JARGDL010000019">
    <property type="protein sequence ID" value="MDF1612851.1"/>
    <property type="molecule type" value="Genomic_DNA"/>
</dbReference>
<comment type="caution">
    <text evidence="2">The sequence shown here is derived from an EMBL/GenBank/DDBJ whole genome shotgun (WGS) entry which is preliminary data.</text>
</comment>
<dbReference type="AlphaFoldDB" id="A0AAE3NXN1"/>
<dbReference type="Gene3D" id="2.60.40.1190">
    <property type="match status" value="1"/>
</dbReference>
<dbReference type="InterPro" id="IPR045670">
    <property type="entry name" value="DUF5916"/>
</dbReference>
<gene>
    <name evidence="2" type="ORF">P0M35_11870</name>
</gene>
<dbReference type="Pfam" id="PF19313">
    <property type="entry name" value="DUF5916"/>
    <property type="match status" value="1"/>
</dbReference>
<reference evidence="2" key="1">
    <citation type="submission" date="2023-03" db="EMBL/GenBank/DDBJ databases">
        <title>Stygiobacter electus gen. nov., sp. nov., facultatively anaerobic thermotolerant bacterium of the class Ignavibacteria from a well of Yessentuki mineral water deposit.</title>
        <authorList>
            <person name="Podosokorskaya O.A."/>
            <person name="Elcheninov A.G."/>
            <person name="Petrova N.F."/>
            <person name="Zavarzina D.G."/>
            <person name="Kublanov I.V."/>
            <person name="Merkel A.Y."/>
        </authorList>
    </citation>
    <scope>NUCLEOTIDE SEQUENCE</scope>
    <source>
        <strain evidence="2">09-Me</strain>
    </source>
</reference>
<dbReference type="SUPFAM" id="SSF49344">
    <property type="entry name" value="CBD9-like"/>
    <property type="match status" value="1"/>
</dbReference>
<evidence type="ECO:0000313" key="2">
    <source>
        <dbReference type="EMBL" id="MDF1612851.1"/>
    </source>
</evidence>
<keyword evidence="3" id="KW-1185">Reference proteome</keyword>